<dbReference type="PANTHER" id="PTHR46865">
    <property type="entry name" value="OXIDOREDUCTASE-RELATED"/>
    <property type="match status" value="1"/>
</dbReference>
<dbReference type="AlphaFoldDB" id="A0A1L7XGN3"/>
<dbReference type="Gene3D" id="3.30.9.10">
    <property type="entry name" value="D-Amino Acid Oxidase, subunit A, domain 2"/>
    <property type="match status" value="1"/>
</dbReference>
<dbReference type="Proteomes" id="UP000184330">
    <property type="component" value="Unassembled WGS sequence"/>
</dbReference>
<keyword evidence="1" id="KW-0560">Oxidoreductase</keyword>
<dbReference type="PANTHER" id="PTHR46865:SF2">
    <property type="entry name" value="MONOOXYGENASE"/>
    <property type="match status" value="1"/>
</dbReference>
<evidence type="ECO:0000313" key="2">
    <source>
        <dbReference type="Proteomes" id="UP000184330"/>
    </source>
</evidence>
<organism evidence="1 2">
    <name type="scientific">Phialocephala subalpina</name>
    <dbReference type="NCBI Taxonomy" id="576137"/>
    <lineage>
        <taxon>Eukaryota</taxon>
        <taxon>Fungi</taxon>
        <taxon>Dikarya</taxon>
        <taxon>Ascomycota</taxon>
        <taxon>Pezizomycotina</taxon>
        <taxon>Leotiomycetes</taxon>
        <taxon>Helotiales</taxon>
        <taxon>Mollisiaceae</taxon>
        <taxon>Phialocephala</taxon>
        <taxon>Phialocephala fortinii species complex</taxon>
    </lineage>
</organism>
<dbReference type="EMBL" id="FJOG01000025">
    <property type="protein sequence ID" value="CZR64107.1"/>
    <property type="molecule type" value="Genomic_DNA"/>
</dbReference>
<dbReference type="Gene3D" id="3.50.50.60">
    <property type="entry name" value="FAD/NAD(P)-binding domain"/>
    <property type="match status" value="2"/>
</dbReference>
<dbReference type="STRING" id="576137.A0A1L7XGN3"/>
<accession>A0A1L7XGN3</accession>
<dbReference type="InterPro" id="IPR051704">
    <property type="entry name" value="FAD_aromatic-hydroxylase"/>
</dbReference>
<dbReference type="GO" id="GO:0004497">
    <property type="term" value="F:monooxygenase activity"/>
    <property type="evidence" value="ECO:0007669"/>
    <property type="project" value="UniProtKB-KW"/>
</dbReference>
<dbReference type="SUPFAM" id="SSF51905">
    <property type="entry name" value="FAD/NAD(P)-binding domain"/>
    <property type="match status" value="1"/>
</dbReference>
<gene>
    <name evidence="1" type="ORF">PAC_14004</name>
</gene>
<sequence>MSVPKLKVLISGASIARPCLAYRLAGTRLDVSITITERSPTPRVNGQTINIRDQAVEIVKAMKLEEATFAQFNGGGTFTAEYEILRADLSQLFLEATEGLANVQYIYGDSVKSLEQTEENVNVTFNGGSQATFDLVLQTGLLPNSIDDCVSIMLRPHRNTSTMGAYLCVTMSAHGQRDPVIEDAMEEGTEAQKRILREHFENTGWEAKRVKLPKWTKGRALVLGDAAFATFGVGTSLAIECLHVGGKALEDTEQQGCATGSRETRRGLSPVVCQDGRSLTWLSIDCVPIDCLGPSVKRLCAVVCEQVKAVQAFPR</sequence>
<keyword evidence="2" id="KW-1185">Reference proteome</keyword>
<proteinExistence type="predicted"/>
<evidence type="ECO:0000313" key="1">
    <source>
        <dbReference type="EMBL" id="CZR64107.1"/>
    </source>
</evidence>
<name>A0A1L7XGN3_9HELO</name>
<reference evidence="1 2" key="1">
    <citation type="submission" date="2016-03" db="EMBL/GenBank/DDBJ databases">
        <authorList>
            <person name="Ploux O."/>
        </authorList>
    </citation>
    <scope>NUCLEOTIDE SEQUENCE [LARGE SCALE GENOMIC DNA]</scope>
    <source>
        <strain evidence="1 2">UAMH 11012</strain>
    </source>
</reference>
<keyword evidence="1" id="KW-0503">Monooxygenase</keyword>
<dbReference type="InterPro" id="IPR036188">
    <property type="entry name" value="FAD/NAD-bd_sf"/>
</dbReference>
<dbReference type="OrthoDB" id="655030at2759"/>
<protein>
    <submittedName>
        <fullName evidence="1">Related to salicylate 1-monooxygenase</fullName>
    </submittedName>
</protein>